<dbReference type="InterPro" id="IPR006699">
    <property type="entry name" value="GlpP"/>
</dbReference>
<keyword evidence="1" id="KW-0804">Transcription</keyword>
<protein>
    <recommendedName>
        <fullName evidence="1">Glycerol uptake operon antiterminator regulatory protein</fullName>
    </recommendedName>
</protein>
<dbReference type="InterPro" id="IPR013785">
    <property type="entry name" value="Aldolase_TIM"/>
</dbReference>
<evidence type="ECO:0000313" key="2">
    <source>
        <dbReference type="EMBL" id="OZM55798.1"/>
    </source>
</evidence>
<dbReference type="RefSeq" id="WP_094926601.1">
    <property type="nucleotide sequence ID" value="NZ_NPIA01000012.1"/>
</dbReference>
<name>A0A263BQE8_9BACI</name>
<keyword evidence="1" id="KW-0694">RNA-binding</keyword>
<accession>A0A263BQE8</accession>
<dbReference type="SUPFAM" id="SSF110391">
    <property type="entry name" value="GlpP-like"/>
    <property type="match status" value="1"/>
</dbReference>
<dbReference type="Proteomes" id="UP000217083">
    <property type="component" value="Unassembled WGS sequence"/>
</dbReference>
<dbReference type="GO" id="GO:0045893">
    <property type="term" value="P:positive regulation of DNA-templated transcription"/>
    <property type="evidence" value="ECO:0007669"/>
    <property type="project" value="TreeGrafter"/>
</dbReference>
<dbReference type="GO" id="GO:0001072">
    <property type="term" value="F:transcription antitermination factor activity, RNA binding"/>
    <property type="evidence" value="ECO:0007669"/>
    <property type="project" value="TreeGrafter"/>
</dbReference>
<dbReference type="Pfam" id="PF04309">
    <property type="entry name" value="G3P_antiterm"/>
    <property type="match status" value="1"/>
</dbReference>
<dbReference type="GO" id="GO:0003723">
    <property type="term" value="F:RNA binding"/>
    <property type="evidence" value="ECO:0007669"/>
    <property type="project" value="UniProtKB-KW"/>
</dbReference>
<gene>
    <name evidence="2" type="ORF">CIB95_15285</name>
</gene>
<dbReference type="PANTHER" id="PTHR35787:SF1">
    <property type="entry name" value="GLYCEROL UPTAKE OPERON ANTITERMINATOR REGULATORY PROTEIN"/>
    <property type="match status" value="1"/>
</dbReference>
<sequence length="187" mass="21188">MSFNGQKVLPAVRDVKDFEMMLESNYEYGVFLDIHISRLKSCYKLANQHNKKMFLHLDLVQGLKSDEFATEYICQEMKPYGIISTKGNVIMKAKQKKVKAIQRVFLLDSSSITKSFSLIERTKPDYIEVLPGLMTKVISEVSEKTNKEIITGGLISTVEEVEAAIEAGASAITTSDRELWKHFEPES</sequence>
<comment type="caution">
    <text evidence="2">The sequence shown here is derived from an EMBL/GenBank/DDBJ whole genome shotgun (WGS) entry which is preliminary data.</text>
</comment>
<reference evidence="2 3" key="2">
    <citation type="submission" date="2017-09" db="EMBL/GenBank/DDBJ databases">
        <title>Bacillus patelloidae sp. nov., isolated from the intestinal tract of a marine limpet.</title>
        <authorList>
            <person name="Liu R."/>
            <person name="Dong C."/>
            <person name="Shao Z."/>
        </authorList>
    </citation>
    <scope>NUCLEOTIDE SEQUENCE [LARGE SCALE GENOMIC DNA]</scope>
    <source>
        <strain evidence="2 3">SA5d-4</strain>
    </source>
</reference>
<dbReference type="GO" id="GO:0006071">
    <property type="term" value="P:glycerol metabolic process"/>
    <property type="evidence" value="ECO:0007669"/>
    <property type="project" value="UniProtKB-UniRule"/>
</dbReference>
<evidence type="ECO:0000313" key="3">
    <source>
        <dbReference type="Proteomes" id="UP000217083"/>
    </source>
</evidence>
<dbReference type="AlphaFoldDB" id="A0A263BQE8"/>
<dbReference type="Gene3D" id="3.20.20.70">
    <property type="entry name" value="Aldolase class I"/>
    <property type="match status" value="1"/>
</dbReference>
<dbReference type="PIRSF" id="PIRSF016897">
    <property type="entry name" value="GlpP"/>
    <property type="match status" value="1"/>
</dbReference>
<keyword evidence="1" id="KW-0805">Transcription regulation</keyword>
<comment type="function">
    <text evidence="1">Regulates expression of the glpD operon. In the presence of glycerol 3-phosphate (G3P) causes antitermination of transcription of glpD at the inverted repeat of the leader region to enhance its transcription. Binds and stabilizes glpD leader mRNA.</text>
</comment>
<reference evidence="3" key="1">
    <citation type="submission" date="2017-08" db="EMBL/GenBank/DDBJ databases">
        <authorList>
            <person name="Huang Z."/>
        </authorList>
    </citation>
    <scope>NUCLEOTIDE SEQUENCE [LARGE SCALE GENOMIC DNA]</scope>
    <source>
        <strain evidence="3">SA5d-4</strain>
    </source>
</reference>
<keyword evidence="3" id="KW-1185">Reference proteome</keyword>
<evidence type="ECO:0000256" key="1">
    <source>
        <dbReference type="PIRNR" id="PIRNR016897"/>
    </source>
</evidence>
<keyword evidence="1" id="KW-0319">Glycerol metabolism</keyword>
<dbReference type="PANTHER" id="PTHR35787">
    <property type="entry name" value="GLYCEROL UPTAKE OPERON ANTITERMINATOR REGULATORY PROTEIN"/>
    <property type="match status" value="1"/>
</dbReference>
<dbReference type="EMBL" id="NPIA01000012">
    <property type="protein sequence ID" value="OZM55798.1"/>
    <property type="molecule type" value="Genomic_DNA"/>
</dbReference>
<organism evidence="2 3">
    <name type="scientific">Lottiidibacillus patelloidae</name>
    <dbReference type="NCBI Taxonomy" id="2670334"/>
    <lineage>
        <taxon>Bacteria</taxon>
        <taxon>Bacillati</taxon>
        <taxon>Bacillota</taxon>
        <taxon>Bacilli</taxon>
        <taxon>Bacillales</taxon>
        <taxon>Bacillaceae</taxon>
        <taxon>Lottiidibacillus</taxon>
    </lineage>
</organism>
<proteinExistence type="predicted"/>